<comment type="caution">
    <text evidence="10">The sequence shown here is derived from an EMBL/GenBank/DDBJ whole genome shotgun (WGS) entry which is preliminary data.</text>
</comment>
<accession>A0A9P6MT66</accession>
<evidence type="ECO:0000256" key="6">
    <source>
        <dbReference type="ARBA" id="ARBA00023132"/>
    </source>
</evidence>
<feature type="region of interest" description="Disordered" evidence="9">
    <location>
        <begin position="813"/>
        <end position="868"/>
    </location>
</feature>
<organism evidence="10 11">
    <name type="scientific">Entomortierella chlamydospora</name>
    <dbReference type="NCBI Taxonomy" id="101097"/>
    <lineage>
        <taxon>Eukaryota</taxon>
        <taxon>Fungi</taxon>
        <taxon>Fungi incertae sedis</taxon>
        <taxon>Mucoromycota</taxon>
        <taxon>Mortierellomycotina</taxon>
        <taxon>Mortierellomycetes</taxon>
        <taxon>Mortierellales</taxon>
        <taxon>Mortierellaceae</taxon>
        <taxon>Entomortierella</taxon>
    </lineage>
</organism>
<dbReference type="InterPro" id="IPR037700">
    <property type="entry name" value="NUP88/NUP82"/>
</dbReference>
<feature type="coiled-coil region" evidence="8">
    <location>
        <begin position="693"/>
        <end position="745"/>
    </location>
</feature>
<dbReference type="GO" id="GO:0000055">
    <property type="term" value="P:ribosomal large subunit export from nucleus"/>
    <property type="evidence" value="ECO:0007669"/>
    <property type="project" value="InterPro"/>
</dbReference>
<dbReference type="EMBL" id="JAAAID010000936">
    <property type="protein sequence ID" value="KAG0012773.1"/>
    <property type="molecule type" value="Genomic_DNA"/>
</dbReference>
<evidence type="ECO:0000313" key="10">
    <source>
        <dbReference type="EMBL" id="KAG0012773.1"/>
    </source>
</evidence>
<evidence type="ECO:0000256" key="8">
    <source>
        <dbReference type="SAM" id="Coils"/>
    </source>
</evidence>
<feature type="compositionally biased region" description="Polar residues" evidence="9">
    <location>
        <begin position="831"/>
        <end position="852"/>
    </location>
</feature>
<comment type="subcellular location">
    <subcellularLocation>
        <location evidence="1">Nucleus</location>
        <location evidence="1">Nuclear pore complex</location>
    </subcellularLocation>
</comment>
<evidence type="ECO:0000256" key="7">
    <source>
        <dbReference type="ARBA" id="ARBA00023242"/>
    </source>
</evidence>
<keyword evidence="7" id="KW-0539">Nucleus</keyword>
<evidence type="ECO:0000256" key="4">
    <source>
        <dbReference type="ARBA" id="ARBA00022927"/>
    </source>
</evidence>
<evidence type="ECO:0000256" key="9">
    <source>
        <dbReference type="SAM" id="MobiDB-lite"/>
    </source>
</evidence>
<keyword evidence="2" id="KW-0813">Transport</keyword>
<proteinExistence type="predicted"/>
<keyword evidence="3" id="KW-0509">mRNA transport</keyword>
<dbReference type="GO" id="GO:0006606">
    <property type="term" value="P:protein import into nucleus"/>
    <property type="evidence" value="ECO:0007669"/>
    <property type="project" value="TreeGrafter"/>
</dbReference>
<protein>
    <submittedName>
        <fullName evidence="10">Uncharacterized protein</fullName>
    </submittedName>
</protein>
<dbReference type="Pfam" id="PF10168">
    <property type="entry name" value="Nup88"/>
    <property type="match status" value="2"/>
</dbReference>
<feature type="compositionally biased region" description="Polar residues" evidence="9">
    <location>
        <begin position="859"/>
        <end position="868"/>
    </location>
</feature>
<dbReference type="InterPro" id="IPR019321">
    <property type="entry name" value="Nucleoporin_Nup88"/>
</dbReference>
<dbReference type="GO" id="GO:0005643">
    <property type="term" value="C:nuclear pore"/>
    <property type="evidence" value="ECO:0007669"/>
    <property type="project" value="UniProtKB-SubCell"/>
</dbReference>
<dbReference type="GO" id="GO:0006406">
    <property type="term" value="P:mRNA export from nucleus"/>
    <property type="evidence" value="ECO:0007669"/>
    <property type="project" value="TreeGrafter"/>
</dbReference>
<evidence type="ECO:0000256" key="2">
    <source>
        <dbReference type="ARBA" id="ARBA00022448"/>
    </source>
</evidence>
<evidence type="ECO:0000256" key="3">
    <source>
        <dbReference type="ARBA" id="ARBA00022816"/>
    </source>
</evidence>
<dbReference type="PANTHER" id="PTHR13257">
    <property type="entry name" value="NUCLEOPORIN NUP84-RELATED"/>
    <property type="match status" value="1"/>
</dbReference>
<name>A0A9P6MT66_9FUNG</name>
<sequence length="901" mass="100447">MASPAERQRPTWLNQLPEHSIFELDENEYLEWARINNATKSKVSNVNQNGQSTPFGNSFASSLAGSRLGVKQKESFGLDELQEEHQKAYQGLSCMALHGQDLYVAVGRQIRHTSLAELKRGVENHGRAAAADYIDRKQHKVLKVQHVDFDIRRLVLNQEGNLMAIVGDEKIVIAALTRITKQDAKVVNCKSFVLGEFYHINKGPSKIVKVLWHPLSKGYSHVLVMTHDNLLRMYDVAVNPDEPEQVYNFAEGEHTSGTYGLDVDNAASFCFGSKYSPWGQLSVYCLTQFGDIYMMCPVMPSNCYLDASDLDDIRFQLGRQVVNDNEPTELDLVKKEWLESLLETRNPHPFSDEVVAVQNPVLRVAKVARQGPFLYQPAPIELEDDDNKANDILSLEAEAAEILVVAHSSGKVDVCIAVDRPAPRWALPKRLRNNGKFADEDIDEDVGLPVVSVYESIDLGLLKVFATSVSSSAGGYSFQEKRMGIPNHPVLAADPLYGDTFYIYHEAGAHCVSIRPWLEELSRIYQAASQRVVAGLDARVTKFYGSKIKSNVGCIVTTRPTKSSVPAPIVGFVAVADPYLEYSLLLLTSSLQLIGLELMTRSEAVDISTPSTPTQEASTVVLKENEYQNSLTLPGFGNQEGLLALNGLPLQPKIVLPPGVGAAKITVTEDNLLFLGKMVQGYRESLREVYTACDIAQQRINAQEAEYTRQQDSVAKSKERLQVLAKKLQDQVDRQDAQAAQQRRLMVRADELMQKMMEWNDQELSVAEKEWSVDVARKEKIVKMFDERRHKVQTQYEILKRRLLEMQETVDGSLSAGGEYSQESTGRESRNSSGFGQGSTTIARQSVQQPQSVKRYGTGQIQSVTKSLSDESQLLDTTVKMTKDLMSRLEVLSVDDSTTAE</sequence>
<dbReference type="AlphaFoldDB" id="A0A9P6MT66"/>
<evidence type="ECO:0000313" key="11">
    <source>
        <dbReference type="Proteomes" id="UP000703661"/>
    </source>
</evidence>
<evidence type="ECO:0000256" key="1">
    <source>
        <dbReference type="ARBA" id="ARBA00004567"/>
    </source>
</evidence>
<reference evidence="10" key="1">
    <citation type="journal article" date="2020" name="Fungal Divers.">
        <title>Resolving the Mortierellaceae phylogeny through synthesis of multi-gene phylogenetics and phylogenomics.</title>
        <authorList>
            <person name="Vandepol N."/>
            <person name="Liber J."/>
            <person name="Desiro A."/>
            <person name="Na H."/>
            <person name="Kennedy M."/>
            <person name="Barry K."/>
            <person name="Grigoriev I.V."/>
            <person name="Miller A.N."/>
            <person name="O'Donnell K."/>
            <person name="Stajich J.E."/>
            <person name="Bonito G."/>
        </authorList>
    </citation>
    <scope>NUCLEOTIDE SEQUENCE</scope>
    <source>
        <strain evidence="10">NRRL 2769</strain>
    </source>
</reference>
<keyword evidence="6" id="KW-0906">Nuclear pore complex</keyword>
<dbReference type="Proteomes" id="UP000703661">
    <property type="component" value="Unassembled WGS sequence"/>
</dbReference>
<dbReference type="GO" id="GO:0017056">
    <property type="term" value="F:structural constituent of nuclear pore"/>
    <property type="evidence" value="ECO:0007669"/>
    <property type="project" value="InterPro"/>
</dbReference>
<dbReference type="PANTHER" id="PTHR13257:SF0">
    <property type="entry name" value="NUCLEAR PORE COMPLEX PROTEIN NUP88"/>
    <property type="match status" value="1"/>
</dbReference>
<evidence type="ECO:0000256" key="5">
    <source>
        <dbReference type="ARBA" id="ARBA00023010"/>
    </source>
</evidence>
<keyword evidence="5" id="KW-0811">Translocation</keyword>
<gene>
    <name evidence="10" type="ORF">BGZ80_011524</name>
</gene>
<keyword evidence="11" id="KW-1185">Reference proteome</keyword>
<keyword evidence="4" id="KW-0653">Protein transport</keyword>
<dbReference type="GO" id="GO:0000056">
    <property type="term" value="P:ribosomal small subunit export from nucleus"/>
    <property type="evidence" value="ECO:0007669"/>
    <property type="project" value="InterPro"/>
</dbReference>
<keyword evidence="8" id="KW-0175">Coiled coil</keyword>